<comment type="caution">
    <text evidence="2">The sequence shown here is derived from an EMBL/GenBank/DDBJ whole genome shotgun (WGS) entry which is preliminary data.</text>
</comment>
<feature type="non-terminal residue" evidence="2">
    <location>
        <position position="282"/>
    </location>
</feature>
<dbReference type="PRINTS" id="PR01217">
    <property type="entry name" value="PRICHEXTENSN"/>
</dbReference>
<feature type="non-terminal residue" evidence="2">
    <location>
        <position position="1"/>
    </location>
</feature>
<dbReference type="EMBL" id="BMAR01000010">
    <property type="protein sequence ID" value="GFR45662.1"/>
    <property type="molecule type" value="Genomic_DNA"/>
</dbReference>
<evidence type="ECO:0000256" key="1">
    <source>
        <dbReference type="SAM" id="MobiDB-lite"/>
    </source>
</evidence>
<feature type="region of interest" description="Disordered" evidence="1">
    <location>
        <begin position="59"/>
        <end position="170"/>
    </location>
</feature>
<name>A0AAD3DRK4_9CHLO</name>
<feature type="compositionally biased region" description="Pro residues" evidence="1">
    <location>
        <begin position="68"/>
        <end position="166"/>
    </location>
</feature>
<evidence type="ECO:0000313" key="3">
    <source>
        <dbReference type="Proteomes" id="UP001054857"/>
    </source>
</evidence>
<keyword evidence="3" id="KW-1185">Reference proteome</keyword>
<accession>A0AAD3DRK4</accession>
<proteinExistence type="predicted"/>
<sequence>WGSLLGNLIKEFTEGAYSASATPVDEDPESLPFGTMGEVIDKASALSVDDDTVELVRRFTQGVSTPATYPPPPSPSSTPPPSPQPPFLSPPSPTLSPPTPSSIPPPSPWPPSLSPPSPTLSPPSPSPLSPPPSPRPPSISPPPSPAPLPSPPPSPSPPTPPPPPNVPLGTKLMTTDFTLCFPAASANITVLDGTEVSKLSDYIQKMKTTLSKAYYLPTSNFIVRNVYVTFSDGAKTQIESSFARRRATAITEIVEDPRQPQLPEPHRRLAEELQLLFPGTLD</sequence>
<reference evidence="2 3" key="1">
    <citation type="journal article" date="2021" name="Sci. Rep.">
        <title>Genome sequencing of the multicellular alga Astrephomene provides insights into convergent evolution of germ-soma differentiation.</title>
        <authorList>
            <person name="Yamashita S."/>
            <person name="Yamamoto K."/>
            <person name="Matsuzaki R."/>
            <person name="Suzuki S."/>
            <person name="Yamaguchi H."/>
            <person name="Hirooka S."/>
            <person name="Minakuchi Y."/>
            <person name="Miyagishima S."/>
            <person name="Kawachi M."/>
            <person name="Toyoda A."/>
            <person name="Nozaki H."/>
        </authorList>
    </citation>
    <scope>NUCLEOTIDE SEQUENCE [LARGE SCALE GENOMIC DNA]</scope>
    <source>
        <strain evidence="2 3">NIES-4017</strain>
    </source>
</reference>
<dbReference type="AlphaFoldDB" id="A0AAD3DRK4"/>
<protein>
    <submittedName>
        <fullName evidence="2">Uncharacterized protein</fullName>
    </submittedName>
</protein>
<evidence type="ECO:0000313" key="2">
    <source>
        <dbReference type="EMBL" id="GFR45662.1"/>
    </source>
</evidence>
<organism evidence="2 3">
    <name type="scientific">Astrephomene gubernaculifera</name>
    <dbReference type="NCBI Taxonomy" id="47775"/>
    <lineage>
        <taxon>Eukaryota</taxon>
        <taxon>Viridiplantae</taxon>
        <taxon>Chlorophyta</taxon>
        <taxon>core chlorophytes</taxon>
        <taxon>Chlorophyceae</taxon>
        <taxon>CS clade</taxon>
        <taxon>Chlamydomonadales</taxon>
        <taxon>Astrephomenaceae</taxon>
        <taxon>Astrephomene</taxon>
    </lineage>
</organism>
<dbReference type="Proteomes" id="UP001054857">
    <property type="component" value="Unassembled WGS sequence"/>
</dbReference>
<gene>
    <name evidence="2" type="ORF">Agub_g7074</name>
</gene>